<accession>A0A1R0GZG5</accession>
<name>A0A1R0GZG5_9FUNG</name>
<dbReference type="PROSITE" id="PS51038">
    <property type="entry name" value="BAH"/>
    <property type="match status" value="1"/>
</dbReference>
<dbReference type="OrthoDB" id="1742084at2759"/>
<dbReference type="EMBL" id="LSSL01001674">
    <property type="protein sequence ID" value="OLY82294.1"/>
    <property type="molecule type" value="Genomic_DNA"/>
</dbReference>
<feature type="region of interest" description="Disordered" evidence="7">
    <location>
        <begin position="531"/>
        <end position="555"/>
    </location>
</feature>
<dbReference type="InterPro" id="IPR043151">
    <property type="entry name" value="BAH_sf"/>
</dbReference>
<reference evidence="9 10" key="1">
    <citation type="journal article" date="2016" name="Mol. Biol. Evol.">
        <title>Genome-Wide Survey of Gut Fungi (Harpellales) Reveals the First Horizontally Transferred Ubiquitin Gene from a Mosquito Host.</title>
        <authorList>
            <person name="Wang Y."/>
            <person name="White M.M."/>
            <person name="Kvist S."/>
            <person name="Moncalvo J.M."/>
        </authorList>
    </citation>
    <scope>NUCLEOTIDE SEQUENCE [LARGE SCALE GENOMIC DNA]</scope>
    <source>
        <strain evidence="9 10">ALG-7-W6</strain>
    </source>
</reference>
<sequence length="555" mass="62645">MQSTPPRKKARTELVFQNENSESYQLRNSFKNTKKSTPSSRRVKSNFVHLDPNLYDSIKKISVNGQTLENGDFVHIKNSINDFGPLVGHIYKIWKKLDTLEEGVLLCWYLHSWQTVHKINQLFYKNEVFKSSGVQSVGSSEIIGKCFVLPANLYTSGYPSQLQDLISNSSTSPAKFPDQKTIDKYVYVLESRYNETNKNFSPIKDFSSIWPETASNEKISQLMQITNYPKDSANPRTMQKFKSIFANDDNSTSSSPRKRKKSAENPQLLNSEKKTTKPLSHSNSLENLAELASARTDTTKPKNSYLHSVNYNLPLEMSRNAMISYSSPMSNLRPFSHSLNQTNPSMYSANPVPGINNRMSTLSSAPSENPVYQRSATLYASNPPISATNNRANNQSFNNINSTSIEGSNNRSNTDGLNSYKIQETPYSLRTRNKNVQSTEPINSSFTPSSQLNLTNNGIGSARNINRTEPQMEPSSGFEVTNQQKNIFEKNKNYSCSANEDKQIDPDIVKHFPLDSNGKIKWFATPPVIPPVINKPTHSESYLKWKHSKEAKEPK</sequence>
<dbReference type="GO" id="GO:0016586">
    <property type="term" value="C:RSC-type complex"/>
    <property type="evidence" value="ECO:0007669"/>
    <property type="project" value="InterPro"/>
</dbReference>
<evidence type="ECO:0000256" key="6">
    <source>
        <dbReference type="ARBA" id="ARBA00023242"/>
    </source>
</evidence>
<dbReference type="InterPro" id="IPR037382">
    <property type="entry name" value="Rsc/polybromo"/>
</dbReference>
<dbReference type="SMART" id="SM00439">
    <property type="entry name" value="BAH"/>
    <property type="match status" value="1"/>
</dbReference>
<evidence type="ECO:0000256" key="5">
    <source>
        <dbReference type="ARBA" id="ARBA00023163"/>
    </source>
</evidence>
<comment type="caution">
    <text evidence="9">The sequence shown here is derived from an EMBL/GenBank/DDBJ whole genome shotgun (WGS) entry which is preliminary data.</text>
</comment>
<keyword evidence="6" id="KW-0539">Nucleus</keyword>
<organism evidence="9 10">
    <name type="scientific">Smittium mucronatum</name>
    <dbReference type="NCBI Taxonomy" id="133383"/>
    <lineage>
        <taxon>Eukaryota</taxon>
        <taxon>Fungi</taxon>
        <taxon>Fungi incertae sedis</taxon>
        <taxon>Zoopagomycota</taxon>
        <taxon>Kickxellomycotina</taxon>
        <taxon>Harpellomycetes</taxon>
        <taxon>Harpellales</taxon>
        <taxon>Legeriomycetaceae</taxon>
        <taxon>Smittium</taxon>
    </lineage>
</organism>
<dbReference type="Gene3D" id="2.30.30.490">
    <property type="match status" value="1"/>
</dbReference>
<evidence type="ECO:0000256" key="2">
    <source>
        <dbReference type="ARBA" id="ARBA00022737"/>
    </source>
</evidence>
<feature type="compositionally biased region" description="Polar residues" evidence="7">
    <location>
        <begin position="382"/>
        <end position="469"/>
    </location>
</feature>
<proteinExistence type="predicted"/>
<evidence type="ECO:0000313" key="10">
    <source>
        <dbReference type="Proteomes" id="UP000187455"/>
    </source>
</evidence>
<evidence type="ECO:0000256" key="3">
    <source>
        <dbReference type="ARBA" id="ARBA00022853"/>
    </source>
</evidence>
<evidence type="ECO:0000256" key="1">
    <source>
        <dbReference type="ARBA" id="ARBA00004123"/>
    </source>
</evidence>
<gene>
    <name evidence="9" type="ORF">AYI68_g3588</name>
</gene>
<dbReference type="PANTHER" id="PTHR16062">
    <property type="entry name" value="SWI/SNF-RELATED"/>
    <property type="match status" value="1"/>
</dbReference>
<feature type="compositionally biased region" description="Basic and acidic residues" evidence="7">
    <location>
        <begin position="537"/>
        <end position="555"/>
    </location>
</feature>
<dbReference type="GO" id="GO:0006338">
    <property type="term" value="P:chromatin remodeling"/>
    <property type="evidence" value="ECO:0007669"/>
    <property type="project" value="InterPro"/>
</dbReference>
<feature type="domain" description="BAH" evidence="8">
    <location>
        <begin position="66"/>
        <end position="204"/>
    </location>
</feature>
<dbReference type="Proteomes" id="UP000187455">
    <property type="component" value="Unassembled WGS sequence"/>
</dbReference>
<dbReference type="STRING" id="133383.A0A1R0GZG5"/>
<evidence type="ECO:0000256" key="4">
    <source>
        <dbReference type="ARBA" id="ARBA00023015"/>
    </source>
</evidence>
<dbReference type="InterPro" id="IPR001025">
    <property type="entry name" value="BAH_dom"/>
</dbReference>
<feature type="region of interest" description="Disordered" evidence="7">
    <location>
        <begin position="244"/>
        <end position="284"/>
    </location>
</feature>
<evidence type="ECO:0000256" key="7">
    <source>
        <dbReference type="SAM" id="MobiDB-lite"/>
    </source>
</evidence>
<dbReference type="GO" id="GO:0003682">
    <property type="term" value="F:chromatin binding"/>
    <property type="evidence" value="ECO:0007669"/>
    <property type="project" value="InterPro"/>
</dbReference>
<protein>
    <submittedName>
        <fullName evidence="9">Chromatin structure-remodeling complex subunit RSC2</fullName>
    </submittedName>
</protein>
<keyword evidence="10" id="KW-1185">Reference proteome</keyword>
<dbReference type="AlphaFoldDB" id="A0A1R0GZG5"/>
<evidence type="ECO:0000259" key="8">
    <source>
        <dbReference type="PROSITE" id="PS51038"/>
    </source>
</evidence>
<keyword evidence="5" id="KW-0804">Transcription</keyword>
<keyword evidence="2" id="KW-0677">Repeat</keyword>
<dbReference type="PANTHER" id="PTHR16062:SF19">
    <property type="entry name" value="PROTEIN POLYBROMO-1"/>
    <property type="match status" value="1"/>
</dbReference>
<keyword evidence="3" id="KW-0156">Chromatin regulator</keyword>
<feature type="region of interest" description="Disordered" evidence="7">
    <location>
        <begin position="382"/>
        <end position="479"/>
    </location>
</feature>
<dbReference type="GO" id="GO:0006368">
    <property type="term" value="P:transcription elongation by RNA polymerase II"/>
    <property type="evidence" value="ECO:0007669"/>
    <property type="project" value="TreeGrafter"/>
</dbReference>
<dbReference type="Pfam" id="PF01426">
    <property type="entry name" value="BAH"/>
    <property type="match status" value="1"/>
</dbReference>
<keyword evidence="4" id="KW-0805">Transcription regulation</keyword>
<comment type="subcellular location">
    <subcellularLocation>
        <location evidence="1">Nucleus</location>
    </subcellularLocation>
</comment>
<evidence type="ECO:0000313" key="9">
    <source>
        <dbReference type="EMBL" id="OLY82294.1"/>
    </source>
</evidence>